<evidence type="ECO:0000256" key="4">
    <source>
        <dbReference type="ARBA" id="ARBA00022679"/>
    </source>
</evidence>
<dbReference type="AlphaFoldDB" id="A0A7G9GM71"/>
<keyword evidence="6" id="KW-1185">Reference proteome</keyword>
<comment type="similarity">
    <text evidence="2">Belongs to the glycosyltransferase 6 family.</text>
</comment>
<dbReference type="InterPro" id="IPR048174">
    <property type="entry name" value="WbnI-like"/>
</dbReference>
<dbReference type="Proteomes" id="UP000515856">
    <property type="component" value="Chromosome"/>
</dbReference>
<dbReference type="KEGG" id="ehn:H9Q80_16900"/>
<sequence>MKSIGILYICTGPYYLFWEDFFKSFEAKFLTDYEKKYFVFTDAKHIYAEDNPNVKKYKLDPQPWPLITLLRFATFLSIKNDLKDCDYLMFSNANIVCDDFITESEFLPRIEKGEKIFVTSHPGYYKKDKLSFPYERHSRSLAYVPWNCGENYVIGAMFGGTRNAFLTMAKVLNTRIEEDLKRNVIALWHDESHLNRYIVNRSDVRVLHPMYCYPYGLNVSYGKKLSAVGKQSKFDVNKFKGQYDNKPITIKRIIKKINEITKLASIVMLAFDTITFKRVKIIDYEEEK</sequence>
<dbReference type="SUPFAM" id="SSF53448">
    <property type="entry name" value="Nucleotide-diphospho-sugar transferases"/>
    <property type="match status" value="1"/>
</dbReference>
<evidence type="ECO:0000256" key="2">
    <source>
        <dbReference type="ARBA" id="ARBA00010413"/>
    </source>
</evidence>
<dbReference type="NCBIfam" id="NF041524">
    <property type="entry name" value="Gltr_6"/>
    <property type="match status" value="1"/>
</dbReference>
<dbReference type="RefSeq" id="WP_117456253.1">
    <property type="nucleotide sequence ID" value="NZ_CP060636.1"/>
</dbReference>
<dbReference type="GO" id="GO:0016020">
    <property type="term" value="C:membrane"/>
    <property type="evidence" value="ECO:0007669"/>
    <property type="project" value="InterPro"/>
</dbReference>
<organism evidence="5 6">
    <name type="scientific">[Eubacterium] hominis</name>
    <dbReference type="NCBI Taxonomy" id="2764325"/>
    <lineage>
        <taxon>Bacteria</taxon>
        <taxon>Bacillati</taxon>
        <taxon>Bacillota</taxon>
        <taxon>Erysipelotrichia</taxon>
        <taxon>Erysipelotrichales</taxon>
        <taxon>Erysipelotrichaceae</taxon>
        <taxon>Amedibacillus</taxon>
    </lineage>
</organism>
<proteinExistence type="inferred from homology"/>
<evidence type="ECO:0000256" key="3">
    <source>
        <dbReference type="ARBA" id="ARBA00022676"/>
    </source>
</evidence>
<evidence type="ECO:0000256" key="1">
    <source>
        <dbReference type="ARBA" id="ARBA00001936"/>
    </source>
</evidence>
<keyword evidence="4 5" id="KW-0808">Transferase</keyword>
<keyword evidence="3" id="KW-0328">Glycosyltransferase</keyword>
<dbReference type="GO" id="GO:0016758">
    <property type="term" value="F:hexosyltransferase activity"/>
    <property type="evidence" value="ECO:0007669"/>
    <property type="project" value="InterPro"/>
</dbReference>
<dbReference type="EMBL" id="CP060636">
    <property type="protein sequence ID" value="QNM11903.1"/>
    <property type="molecule type" value="Genomic_DNA"/>
</dbReference>
<dbReference type="Pfam" id="PF03414">
    <property type="entry name" value="Glyco_transf_6"/>
    <property type="match status" value="1"/>
</dbReference>
<evidence type="ECO:0000313" key="6">
    <source>
        <dbReference type="Proteomes" id="UP000515856"/>
    </source>
</evidence>
<name>A0A7G9GM71_9FIRM</name>
<gene>
    <name evidence="5" type="ORF">H9Q80_16900</name>
</gene>
<dbReference type="InterPro" id="IPR005076">
    <property type="entry name" value="Glyco_trans_6"/>
</dbReference>
<dbReference type="PANTHER" id="PTHR10462">
    <property type="entry name" value="GLYCOSYLTRANSFERASE-RELATED"/>
    <property type="match status" value="1"/>
</dbReference>
<dbReference type="PANTHER" id="PTHR10462:SF53">
    <property type="entry name" value="HISTO-BLOOD GROUP ABO SYSTEM TRANSFERASE 1-LIKE"/>
    <property type="match status" value="1"/>
</dbReference>
<reference evidence="5 6" key="1">
    <citation type="submission" date="2020-08" db="EMBL/GenBank/DDBJ databases">
        <authorList>
            <person name="Liu C."/>
            <person name="Sun Q."/>
        </authorList>
    </citation>
    <scope>NUCLEOTIDE SEQUENCE [LARGE SCALE GENOMIC DNA]</scope>
    <source>
        <strain evidence="5 6">NSJ-61</strain>
    </source>
</reference>
<dbReference type="InterPro" id="IPR029044">
    <property type="entry name" value="Nucleotide-diphossugar_trans"/>
</dbReference>
<protein>
    <submittedName>
        <fullName evidence="5">Glycosyl transferase family 6</fullName>
    </submittedName>
</protein>
<evidence type="ECO:0000313" key="5">
    <source>
        <dbReference type="EMBL" id="QNM11903.1"/>
    </source>
</evidence>
<comment type="cofactor">
    <cofactor evidence="1">
        <name>Mn(2+)</name>
        <dbReference type="ChEBI" id="CHEBI:29035"/>
    </cofactor>
</comment>
<dbReference type="Gene3D" id="3.90.550.10">
    <property type="entry name" value="Spore Coat Polysaccharide Biosynthesis Protein SpsA, Chain A"/>
    <property type="match status" value="1"/>
</dbReference>
<accession>A0A7G9GM71</accession>
<dbReference type="GO" id="GO:0005975">
    <property type="term" value="P:carbohydrate metabolic process"/>
    <property type="evidence" value="ECO:0007669"/>
    <property type="project" value="InterPro"/>
</dbReference>